<reference evidence="1 2" key="2">
    <citation type="submission" date="2014-03" db="EMBL/GenBank/DDBJ databases">
        <title>The Genome Sequence of Anncaliia algerae insect isolate PRA339.</title>
        <authorList>
            <consortium name="The Broad Institute Genome Sequencing Platform"/>
            <consortium name="The Broad Institute Genome Sequencing Center for Infectious Disease"/>
            <person name="Cuomo C."/>
            <person name="Becnel J."/>
            <person name="Sanscrainte N."/>
            <person name="Walker B."/>
            <person name="Young S.K."/>
            <person name="Zeng Q."/>
            <person name="Gargeya S."/>
            <person name="Fitzgerald M."/>
            <person name="Haas B."/>
            <person name="Abouelleil A."/>
            <person name="Alvarado L."/>
            <person name="Arachchi H.M."/>
            <person name="Berlin A.M."/>
            <person name="Chapman S.B."/>
            <person name="Dewar J."/>
            <person name="Goldberg J."/>
            <person name="Griggs A."/>
            <person name="Gujja S."/>
            <person name="Hansen M."/>
            <person name="Howarth C."/>
            <person name="Imamovic A."/>
            <person name="Larimer J."/>
            <person name="McCowan C."/>
            <person name="Murphy C."/>
            <person name="Neiman D."/>
            <person name="Pearson M."/>
            <person name="Priest M."/>
            <person name="Roberts A."/>
            <person name="Saif S."/>
            <person name="Shea T."/>
            <person name="Sisk P."/>
            <person name="Sykes S."/>
            <person name="Wortman J."/>
            <person name="Nusbaum C."/>
            <person name="Birren B."/>
        </authorList>
    </citation>
    <scope>NUCLEOTIDE SEQUENCE [LARGE SCALE GENOMIC DNA]</scope>
    <source>
        <strain evidence="1 2">PRA339</strain>
    </source>
</reference>
<dbReference type="Pfam" id="PF00227">
    <property type="entry name" value="Proteasome"/>
    <property type="match status" value="1"/>
</dbReference>
<sequence>MSNIWEYYGGSSLALKGKNCTLLISDKRLGKGSITTSTAFNRIHQITPYTYVCLPSFIPDSQKLVSLLIKNKNLFKYTENRYMSPQEISALLSYMLYDKRFMNYITDPIVAGVLGDTPYICGMDSLGCMNDHDNFVAAGTAYTNLIGGCEAVFTDNLEPEQLFEVGTKLFLSAIERDALSGWGVETVLITPGKVVKRRIKGRMD</sequence>
<dbReference type="GO" id="GO:0061133">
    <property type="term" value="F:endopeptidase activator activity"/>
    <property type="evidence" value="ECO:0007669"/>
    <property type="project" value="EnsemblFungi"/>
</dbReference>
<keyword evidence="2" id="KW-1185">Reference proteome</keyword>
<proteinExistence type="predicted"/>
<dbReference type="InterPro" id="IPR023333">
    <property type="entry name" value="Proteasome_suB-type"/>
</dbReference>
<dbReference type="VEuPathDB" id="MicrosporidiaDB:H312_00699"/>
<dbReference type="Gene3D" id="3.60.20.10">
    <property type="entry name" value="Glutamine Phosphoribosylpyrophosphate, subunit 1, domain 1"/>
    <property type="match status" value="1"/>
</dbReference>
<organism evidence="1 2">
    <name type="scientific">Anncaliia algerae PRA339</name>
    <dbReference type="NCBI Taxonomy" id="1288291"/>
    <lineage>
        <taxon>Eukaryota</taxon>
        <taxon>Fungi</taxon>
        <taxon>Fungi incertae sedis</taxon>
        <taxon>Microsporidia</taxon>
        <taxon>Tubulinosematoidea</taxon>
        <taxon>Tubulinosematidae</taxon>
        <taxon>Anncaliia</taxon>
    </lineage>
</organism>
<evidence type="ECO:0000313" key="1">
    <source>
        <dbReference type="EMBL" id="KCZ81802.1"/>
    </source>
</evidence>
<dbReference type="PROSITE" id="PS51476">
    <property type="entry name" value="PROTEASOME_BETA_2"/>
    <property type="match status" value="1"/>
</dbReference>
<dbReference type="PANTHER" id="PTHR32194">
    <property type="entry name" value="METALLOPROTEASE TLDD"/>
    <property type="match status" value="1"/>
</dbReference>
<dbReference type="InterPro" id="IPR001353">
    <property type="entry name" value="Proteasome_sua/b"/>
</dbReference>
<evidence type="ECO:0008006" key="3">
    <source>
        <dbReference type="Google" id="ProtNLM"/>
    </source>
</evidence>
<dbReference type="STRING" id="1288291.A0A059F3X0"/>
<name>A0A059F3X0_9MICR</name>
<dbReference type="InterPro" id="IPR029055">
    <property type="entry name" value="Ntn_hydrolases_N"/>
</dbReference>
<evidence type="ECO:0000313" key="2">
    <source>
        <dbReference type="Proteomes" id="UP000030655"/>
    </source>
</evidence>
<dbReference type="Proteomes" id="UP000030655">
    <property type="component" value="Unassembled WGS sequence"/>
</dbReference>
<dbReference type="EMBL" id="KK365136">
    <property type="protein sequence ID" value="KCZ81802.1"/>
    <property type="molecule type" value="Genomic_DNA"/>
</dbReference>
<dbReference type="GO" id="GO:0043161">
    <property type="term" value="P:proteasome-mediated ubiquitin-dependent protein catabolic process"/>
    <property type="evidence" value="ECO:0007669"/>
    <property type="project" value="EnsemblFungi"/>
</dbReference>
<dbReference type="GO" id="GO:0010499">
    <property type="term" value="P:proteasomal ubiquitin-independent protein catabolic process"/>
    <property type="evidence" value="ECO:0007669"/>
    <property type="project" value="EnsemblFungi"/>
</dbReference>
<dbReference type="GO" id="GO:0019774">
    <property type="term" value="C:proteasome core complex, beta-subunit complex"/>
    <property type="evidence" value="ECO:0007669"/>
    <property type="project" value="EnsemblFungi"/>
</dbReference>
<dbReference type="OrthoDB" id="204949at2759"/>
<dbReference type="GO" id="GO:0005737">
    <property type="term" value="C:cytoplasm"/>
    <property type="evidence" value="ECO:0007669"/>
    <property type="project" value="TreeGrafter"/>
</dbReference>
<dbReference type="SUPFAM" id="SSF56235">
    <property type="entry name" value="N-terminal nucleophile aminohydrolases (Ntn hydrolases)"/>
    <property type="match status" value="1"/>
</dbReference>
<dbReference type="AlphaFoldDB" id="A0A059F3X0"/>
<protein>
    <recommendedName>
        <fullName evidence="3">Proteasome subunit beta</fullName>
    </recommendedName>
</protein>
<gene>
    <name evidence="1" type="ORF">H312_00699</name>
</gene>
<dbReference type="HOGENOM" id="CLU_035750_10_0_1"/>
<accession>A0A059F3X0</accession>
<reference evidence="2" key="1">
    <citation type="submission" date="2013-02" db="EMBL/GenBank/DDBJ databases">
        <authorList>
            <consortium name="The Broad Institute Genome Sequencing Platform"/>
            <person name="Cuomo C."/>
            <person name="Becnel J."/>
            <person name="Sanscrainte N."/>
            <person name="Walker B."/>
            <person name="Young S.K."/>
            <person name="Zeng Q."/>
            <person name="Gargeya S."/>
            <person name="Fitzgerald M."/>
            <person name="Haas B."/>
            <person name="Abouelleil A."/>
            <person name="Alvarado L."/>
            <person name="Arachchi H.M."/>
            <person name="Berlin A.M."/>
            <person name="Chapman S.B."/>
            <person name="Dewar J."/>
            <person name="Goldberg J."/>
            <person name="Griggs A."/>
            <person name="Gujja S."/>
            <person name="Hansen M."/>
            <person name="Howarth C."/>
            <person name="Imamovic A."/>
            <person name="Larimer J."/>
            <person name="McCowan C."/>
            <person name="Murphy C."/>
            <person name="Neiman D."/>
            <person name="Pearson M."/>
            <person name="Priest M."/>
            <person name="Roberts A."/>
            <person name="Saif S."/>
            <person name="Shea T."/>
            <person name="Sisk P."/>
            <person name="Sykes S."/>
            <person name="Wortman J."/>
            <person name="Nusbaum C."/>
            <person name="Birren B."/>
        </authorList>
    </citation>
    <scope>NUCLEOTIDE SEQUENCE [LARGE SCALE GENOMIC DNA]</scope>
    <source>
        <strain evidence="2">PRA339</strain>
    </source>
</reference>
<dbReference type="PANTHER" id="PTHR32194:SF10">
    <property type="entry name" value="PROTEASOME SUBUNIT BETA TYPE-3"/>
    <property type="match status" value="1"/>
</dbReference>